<dbReference type="Pfam" id="PF01381">
    <property type="entry name" value="HTH_3"/>
    <property type="match status" value="1"/>
</dbReference>
<dbReference type="STRING" id="1122997.GCA_000425285_00059"/>
<reference evidence="3 4" key="1">
    <citation type="submission" date="2018-12" db="EMBL/GenBank/DDBJ databases">
        <authorList>
            <consortium name="Pathogen Informatics"/>
        </authorList>
    </citation>
    <scope>NUCLEOTIDE SEQUENCE [LARGE SCALE GENOMIC DNA]</scope>
    <source>
        <strain evidence="3 4">NCTC13652</strain>
    </source>
</reference>
<proteinExistence type="predicted"/>
<dbReference type="RefSeq" id="WP_036980326.1">
    <property type="nucleotide sequence ID" value="NZ_LR134473.1"/>
</dbReference>
<organism evidence="3 4">
    <name type="scientific">Acidipropionibacterium jensenii</name>
    <dbReference type="NCBI Taxonomy" id="1749"/>
    <lineage>
        <taxon>Bacteria</taxon>
        <taxon>Bacillati</taxon>
        <taxon>Actinomycetota</taxon>
        <taxon>Actinomycetes</taxon>
        <taxon>Propionibacteriales</taxon>
        <taxon>Propionibacteriaceae</taxon>
        <taxon>Acidipropionibacterium</taxon>
    </lineage>
</organism>
<dbReference type="GO" id="GO:0003677">
    <property type="term" value="F:DNA binding"/>
    <property type="evidence" value="ECO:0007669"/>
    <property type="project" value="InterPro"/>
</dbReference>
<sequence length="136" mass="14867">MAADDEIIGANIRRARKSAGMNQSELAAAMNGRGFTWRQNIVSRVEIGQRELLGTELEALEKILGKGLVRGTSIENSAKKIGGAFVNIRDRKTIDSMGRLHARIRTARAELTAAEAELDELLAYWHDDSQGDGESS</sequence>
<gene>
    <name evidence="3" type="ORF">NCTC13652_01691</name>
</gene>
<feature type="coiled-coil region" evidence="1">
    <location>
        <begin position="97"/>
        <end position="124"/>
    </location>
</feature>
<accession>A0A3S4YXJ5</accession>
<dbReference type="InterPro" id="IPR010982">
    <property type="entry name" value="Lambda_DNA-bd_dom_sf"/>
</dbReference>
<dbReference type="CDD" id="cd00093">
    <property type="entry name" value="HTH_XRE"/>
    <property type="match status" value="1"/>
</dbReference>
<dbReference type="Gene3D" id="1.10.260.40">
    <property type="entry name" value="lambda repressor-like DNA-binding domains"/>
    <property type="match status" value="1"/>
</dbReference>
<name>A0A3S4YXJ5_9ACTN</name>
<evidence type="ECO:0000256" key="1">
    <source>
        <dbReference type="SAM" id="Coils"/>
    </source>
</evidence>
<dbReference type="AlphaFoldDB" id="A0A3S4YXJ5"/>
<dbReference type="OrthoDB" id="5117551at2"/>
<evidence type="ECO:0000259" key="2">
    <source>
        <dbReference type="PROSITE" id="PS50943"/>
    </source>
</evidence>
<keyword evidence="1" id="KW-0175">Coiled coil</keyword>
<dbReference type="PROSITE" id="PS50943">
    <property type="entry name" value="HTH_CROC1"/>
    <property type="match status" value="1"/>
</dbReference>
<dbReference type="SUPFAM" id="SSF47413">
    <property type="entry name" value="lambda repressor-like DNA-binding domains"/>
    <property type="match status" value="1"/>
</dbReference>
<feature type="domain" description="HTH cro/C1-type" evidence="2">
    <location>
        <begin position="12"/>
        <end position="68"/>
    </location>
</feature>
<dbReference type="EMBL" id="LR134473">
    <property type="protein sequence ID" value="VEI03485.1"/>
    <property type="molecule type" value="Genomic_DNA"/>
</dbReference>
<protein>
    <submittedName>
        <fullName evidence="3">Helix-turn-helix</fullName>
    </submittedName>
</protein>
<dbReference type="Proteomes" id="UP000277858">
    <property type="component" value="Chromosome"/>
</dbReference>
<dbReference type="InterPro" id="IPR001387">
    <property type="entry name" value="Cro/C1-type_HTH"/>
</dbReference>
<keyword evidence="4" id="KW-1185">Reference proteome</keyword>
<evidence type="ECO:0000313" key="3">
    <source>
        <dbReference type="EMBL" id="VEI03485.1"/>
    </source>
</evidence>
<evidence type="ECO:0000313" key="4">
    <source>
        <dbReference type="Proteomes" id="UP000277858"/>
    </source>
</evidence>